<evidence type="ECO:0000313" key="3">
    <source>
        <dbReference type="EMBL" id="MEK8090008.1"/>
    </source>
</evidence>
<keyword evidence="4" id="KW-1185">Reference proteome</keyword>
<reference evidence="3 4" key="1">
    <citation type="submission" date="2024-04" db="EMBL/GenBank/DDBJ databases">
        <authorList>
            <person name="Abashina T."/>
            <person name="Shaikin A."/>
        </authorList>
    </citation>
    <scope>NUCLEOTIDE SEQUENCE [LARGE SCALE GENOMIC DNA]</scope>
    <source>
        <strain evidence="3 4">AAFK</strain>
    </source>
</reference>
<keyword evidence="1" id="KW-0378">Hydrolase</keyword>
<dbReference type="Pfam" id="PF02545">
    <property type="entry name" value="Maf"/>
    <property type="match status" value="1"/>
</dbReference>
<name>A0ABU9D901_9PROT</name>
<evidence type="ECO:0000313" key="4">
    <source>
        <dbReference type="Proteomes" id="UP001446205"/>
    </source>
</evidence>
<keyword evidence="2" id="KW-0546">Nucleotide metabolism</keyword>
<dbReference type="Gene3D" id="3.90.950.10">
    <property type="match status" value="1"/>
</dbReference>
<dbReference type="InterPro" id="IPR029001">
    <property type="entry name" value="ITPase-like_fam"/>
</dbReference>
<dbReference type="InterPro" id="IPR003697">
    <property type="entry name" value="Maf-like"/>
</dbReference>
<dbReference type="EMBL" id="JBBPCO010000008">
    <property type="protein sequence ID" value="MEK8090008.1"/>
    <property type="molecule type" value="Genomic_DNA"/>
</dbReference>
<comment type="caution">
    <text evidence="3">The sequence shown here is derived from an EMBL/GenBank/DDBJ whole genome shotgun (WGS) entry which is preliminary data.</text>
</comment>
<accession>A0ABU9D901</accession>
<proteinExistence type="predicted"/>
<gene>
    <name evidence="3" type="ORF">WOB96_09530</name>
</gene>
<dbReference type="RefSeq" id="WP_341371073.1">
    <property type="nucleotide sequence ID" value="NZ_JBBPCO010000008.1"/>
</dbReference>
<dbReference type="Proteomes" id="UP001446205">
    <property type="component" value="Unassembled WGS sequence"/>
</dbReference>
<organism evidence="3 4">
    <name type="scientific">Thermithiobacillus plumbiphilus</name>
    <dbReference type="NCBI Taxonomy" id="1729899"/>
    <lineage>
        <taxon>Bacteria</taxon>
        <taxon>Pseudomonadati</taxon>
        <taxon>Pseudomonadota</taxon>
        <taxon>Acidithiobacillia</taxon>
        <taxon>Acidithiobacillales</taxon>
        <taxon>Thermithiobacillaceae</taxon>
        <taxon>Thermithiobacillus</taxon>
    </lineage>
</organism>
<evidence type="ECO:0000256" key="1">
    <source>
        <dbReference type="ARBA" id="ARBA00022801"/>
    </source>
</evidence>
<sequence length="47" mass="4872">MALASGYAIQGLGTVFVARIDGSYSGIRGLPLFETARLLQECGVGVL</sequence>
<protein>
    <submittedName>
        <fullName evidence="3">Maf family protein</fullName>
    </submittedName>
</protein>
<evidence type="ECO:0000256" key="2">
    <source>
        <dbReference type="ARBA" id="ARBA00023080"/>
    </source>
</evidence>
<dbReference type="SUPFAM" id="SSF52972">
    <property type="entry name" value="ITPase-like"/>
    <property type="match status" value="1"/>
</dbReference>